<evidence type="ECO:0000313" key="2">
    <source>
        <dbReference type="EMBL" id="MDG6146383.1"/>
    </source>
</evidence>
<protein>
    <submittedName>
        <fullName evidence="2">Uncharacterized protein</fullName>
    </submittedName>
</protein>
<reference evidence="2" key="1">
    <citation type="submission" date="2022-06" db="EMBL/GenBank/DDBJ databases">
        <title>Lactococcus from bovine mastitis in China.</title>
        <authorList>
            <person name="Lin Y."/>
            <person name="Han B."/>
        </authorList>
    </citation>
    <scope>NUCLEOTIDE SEQUENCE</scope>
    <source>
        <strain evidence="2">Ningxia-I-26</strain>
    </source>
</reference>
<dbReference type="Proteomes" id="UP001153199">
    <property type="component" value="Unassembled WGS sequence"/>
</dbReference>
<keyword evidence="3" id="KW-1185">Reference proteome</keyword>
<feature type="region of interest" description="Disordered" evidence="1">
    <location>
        <begin position="1"/>
        <end position="20"/>
    </location>
</feature>
<gene>
    <name evidence="2" type="ORF">NF717_12135</name>
</gene>
<proteinExistence type="predicted"/>
<sequence length="68" mass="7842">MIGRSLEPEKDPFRPRDEDEDLLEAEVPYLSAIGALLYFAQCTRPDISFAVNLLALHNFAPTRRHWID</sequence>
<accession>A0A9X4SEW4</accession>
<evidence type="ECO:0000313" key="3">
    <source>
        <dbReference type="Proteomes" id="UP001153199"/>
    </source>
</evidence>
<feature type="non-terminal residue" evidence="2">
    <location>
        <position position="68"/>
    </location>
</feature>
<name>A0A9X4SEW4_9LACT</name>
<organism evidence="2 3">
    <name type="scientific">Lactococcus formosensis</name>
    <dbReference type="NCBI Taxonomy" id="1281486"/>
    <lineage>
        <taxon>Bacteria</taxon>
        <taxon>Bacillati</taxon>
        <taxon>Bacillota</taxon>
        <taxon>Bacilli</taxon>
        <taxon>Lactobacillales</taxon>
        <taxon>Streptococcaceae</taxon>
        <taxon>Lactococcus</taxon>
    </lineage>
</organism>
<comment type="caution">
    <text evidence="2">The sequence shown here is derived from an EMBL/GenBank/DDBJ whole genome shotgun (WGS) entry which is preliminary data.</text>
</comment>
<feature type="compositionally biased region" description="Basic and acidic residues" evidence="1">
    <location>
        <begin position="1"/>
        <end position="17"/>
    </location>
</feature>
<dbReference type="AlphaFoldDB" id="A0A9X4SEW4"/>
<evidence type="ECO:0000256" key="1">
    <source>
        <dbReference type="SAM" id="MobiDB-lite"/>
    </source>
</evidence>
<dbReference type="EMBL" id="JAMWFV010000135">
    <property type="protein sequence ID" value="MDG6146383.1"/>
    <property type="molecule type" value="Genomic_DNA"/>
</dbReference>